<dbReference type="EMBL" id="BAAAQF010000005">
    <property type="protein sequence ID" value="GAA1673574.1"/>
    <property type="molecule type" value="Genomic_DNA"/>
</dbReference>
<dbReference type="PIRSF" id="PIRSF006324">
    <property type="entry name" value="LeuE"/>
    <property type="match status" value="1"/>
</dbReference>
<dbReference type="InterPro" id="IPR001123">
    <property type="entry name" value="LeuE-type"/>
</dbReference>
<feature type="transmembrane region" description="Helical" evidence="6">
    <location>
        <begin position="76"/>
        <end position="94"/>
    </location>
</feature>
<evidence type="ECO:0000256" key="2">
    <source>
        <dbReference type="ARBA" id="ARBA00022475"/>
    </source>
</evidence>
<comment type="caution">
    <text evidence="7">The sequence shown here is derived from an EMBL/GenBank/DDBJ whole genome shotgun (WGS) entry which is preliminary data.</text>
</comment>
<dbReference type="PANTHER" id="PTHR30086:SF20">
    <property type="entry name" value="ARGININE EXPORTER PROTEIN ARGO-RELATED"/>
    <property type="match status" value="1"/>
</dbReference>
<name>A0ABP4SKG6_9ACTN</name>
<reference evidence="8" key="1">
    <citation type="journal article" date="2019" name="Int. J. Syst. Evol. Microbiol.">
        <title>The Global Catalogue of Microorganisms (GCM) 10K type strain sequencing project: providing services to taxonomists for standard genome sequencing and annotation.</title>
        <authorList>
            <consortium name="The Broad Institute Genomics Platform"/>
            <consortium name="The Broad Institute Genome Sequencing Center for Infectious Disease"/>
            <person name="Wu L."/>
            <person name="Ma J."/>
        </authorList>
    </citation>
    <scope>NUCLEOTIDE SEQUENCE [LARGE SCALE GENOMIC DNA]</scope>
    <source>
        <strain evidence="8">JCM 16001</strain>
    </source>
</reference>
<evidence type="ECO:0000256" key="1">
    <source>
        <dbReference type="ARBA" id="ARBA00004651"/>
    </source>
</evidence>
<keyword evidence="2" id="KW-1003">Cell membrane</keyword>
<protein>
    <submittedName>
        <fullName evidence="7">LysE family translocator</fullName>
    </submittedName>
</protein>
<evidence type="ECO:0000256" key="6">
    <source>
        <dbReference type="SAM" id="Phobius"/>
    </source>
</evidence>
<dbReference type="Pfam" id="PF01810">
    <property type="entry name" value="LysE"/>
    <property type="match status" value="1"/>
</dbReference>
<dbReference type="PANTHER" id="PTHR30086">
    <property type="entry name" value="ARGININE EXPORTER PROTEIN ARGO"/>
    <property type="match status" value="1"/>
</dbReference>
<dbReference type="RefSeq" id="WP_344485194.1">
    <property type="nucleotide sequence ID" value="NZ_BAAAQF010000005.1"/>
</dbReference>
<evidence type="ECO:0000313" key="8">
    <source>
        <dbReference type="Proteomes" id="UP001499851"/>
    </source>
</evidence>
<sequence length="209" mass="21973">MWISPETLLLFCLASLPIVIAPGTSVAFVVTTTFSAGWRAGLPAVAGVEIGYLAHVVAAAVGVSALIVASPEAFTVVKLLGAAYLIWLGVKGWLSKDKRTFSSTTEDAVPAVSARQAFTQGLVVGVLNPKTAVFFLAFLPQFVSSTSSGAAWQIVQLGIVFVLLATIPDSTWVLASNGMRRFVGRLSLRTMARISGTAFFALAAYTLFA</sequence>
<evidence type="ECO:0000256" key="5">
    <source>
        <dbReference type="ARBA" id="ARBA00023136"/>
    </source>
</evidence>
<feature type="transmembrane region" description="Helical" evidence="6">
    <location>
        <begin position="150"/>
        <end position="174"/>
    </location>
</feature>
<keyword evidence="3 6" id="KW-0812">Transmembrane</keyword>
<feature type="transmembrane region" description="Helical" evidence="6">
    <location>
        <begin position="186"/>
        <end position="208"/>
    </location>
</feature>
<dbReference type="Proteomes" id="UP001499851">
    <property type="component" value="Unassembled WGS sequence"/>
</dbReference>
<accession>A0ABP4SKG6</accession>
<keyword evidence="4 6" id="KW-1133">Transmembrane helix</keyword>
<evidence type="ECO:0000313" key="7">
    <source>
        <dbReference type="EMBL" id="GAA1673574.1"/>
    </source>
</evidence>
<keyword evidence="8" id="KW-1185">Reference proteome</keyword>
<comment type="subcellular location">
    <subcellularLocation>
        <location evidence="1">Cell membrane</location>
        <topology evidence="1">Multi-pass membrane protein</topology>
    </subcellularLocation>
</comment>
<evidence type="ECO:0000256" key="4">
    <source>
        <dbReference type="ARBA" id="ARBA00022989"/>
    </source>
</evidence>
<feature type="transmembrane region" description="Helical" evidence="6">
    <location>
        <begin position="51"/>
        <end position="69"/>
    </location>
</feature>
<evidence type="ECO:0000256" key="3">
    <source>
        <dbReference type="ARBA" id="ARBA00022692"/>
    </source>
</evidence>
<proteinExistence type="predicted"/>
<keyword evidence="5 6" id="KW-0472">Membrane</keyword>
<organism evidence="7 8">
    <name type="scientific">Glycomyces endophyticus</name>
    <dbReference type="NCBI Taxonomy" id="480996"/>
    <lineage>
        <taxon>Bacteria</taxon>
        <taxon>Bacillati</taxon>
        <taxon>Actinomycetota</taxon>
        <taxon>Actinomycetes</taxon>
        <taxon>Glycomycetales</taxon>
        <taxon>Glycomycetaceae</taxon>
        <taxon>Glycomyces</taxon>
    </lineage>
</organism>
<gene>
    <name evidence="7" type="ORF">GCM10009830_19870</name>
</gene>